<dbReference type="PIRSF" id="PIRSF006648">
    <property type="entry name" value="DrrB"/>
    <property type="match status" value="1"/>
</dbReference>
<dbReference type="Proteomes" id="UP001499843">
    <property type="component" value="Unassembled WGS sequence"/>
</dbReference>
<feature type="transmembrane region" description="Helical" evidence="7">
    <location>
        <begin position="236"/>
        <end position="259"/>
    </location>
</feature>
<accession>A0ABP5P061</accession>
<dbReference type="PANTHER" id="PTHR43229:SF6">
    <property type="entry name" value="ABC-TYPE MULTIDRUG TRANSPORT SYSTEM, PERMEASE COMPONENT"/>
    <property type="match status" value="1"/>
</dbReference>
<dbReference type="InterPro" id="IPR013525">
    <property type="entry name" value="ABC2_TM"/>
</dbReference>
<protein>
    <recommendedName>
        <fullName evidence="8">ABC-2 type transporter transmembrane domain-containing protein</fullName>
    </recommendedName>
</protein>
<dbReference type="Pfam" id="PF01061">
    <property type="entry name" value="ABC2_membrane"/>
    <property type="match status" value="1"/>
</dbReference>
<evidence type="ECO:0000256" key="1">
    <source>
        <dbReference type="ARBA" id="ARBA00004141"/>
    </source>
</evidence>
<gene>
    <name evidence="9" type="ORF">GCM10009850_006360</name>
</gene>
<feature type="transmembrane region" description="Helical" evidence="7">
    <location>
        <begin position="153"/>
        <end position="178"/>
    </location>
</feature>
<reference evidence="10" key="1">
    <citation type="journal article" date="2019" name="Int. J. Syst. Evol. Microbiol.">
        <title>The Global Catalogue of Microorganisms (GCM) 10K type strain sequencing project: providing services to taxonomists for standard genome sequencing and annotation.</title>
        <authorList>
            <consortium name="The Broad Institute Genomics Platform"/>
            <consortium name="The Broad Institute Genome Sequencing Center for Infectious Disease"/>
            <person name="Wu L."/>
            <person name="Ma J."/>
        </authorList>
    </citation>
    <scope>NUCLEOTIDE SEQUENCE [LARGE SCALE GENOMIC DNA]</scope>
    <source>
        <strain evidence="10">JCM 16114</strain>
    </source>
</reference>
<keyword evidence="10" id="KW-1185">Reference proteome</keyword>
<comment type="subcellular location">
    <subcellularLocation>
        <location evidence="1">Membrane</location>
        <topology evidence="1">Multi-pass membrane protein</topology>
    </subcellularLocation>
</comment>
<keyword evidence="4 7" id="KW-0472">Membrane</keyword>
<comment type="caution">
    <text evidence="9">The sequence shown here is derived from an EMBL/GenBank/DDBJ whole genome shotgun (WGS) entry which is preliminary data.</text>
</comment>
<feature type="domain" description="ABC-2 type transporter transmembrane" evidence="8">
    <location>
        <begin position="34"/>
        <end position="230"/>
    </location>
</feature>
<feature type="region of interest" description="Disordered" evidence="6">
    <location>
        <begin position="1"/>
        <end position="26"/>
    </location>
</feature>
<feature type="transmembrane region" description="Helical" evidence="7">
    <location>
        <begin position="76"/>
        <end position="98"/>
    </location>
</feature>
<sequence length="272" mass="28831">MTVSHEFGESKRPSNDRPPNERPPKGRLLSVRRIAVLTSHNVLLRRRDPAHFVSYLIMPMVLMLIFKSMLGEPAQAVTGLLVMFSVLSMADVATATLTERTWHTWDRLRTTRATIPEVMIGKAVPVFAVLVVQQAVLLVYGVLAVGMRLSGPVWPLALAVTVWSFALLCMGTAIAGVVRSQGELSTLCNIAALSVSALGGALVPYALMPAWAQAVAPVSPGYWATTMLQSAVRGDLAGTAGPAGVLTCLGLAAGAFACWRLSKSGGRARGGV</sequence>
<evidence type="ECO:0000256" key="2">
    <source>
        <dbReference type="ARBA" id="ARBA00022692"/>
    </source>
</evidence>
<organism evidence="9 10">
    <name type="scientific">Nonomuraea monospora</name>
    <dbReference type="NCBI Taxonomy" id="568818"/>
    <lineage>
        <taxon>Bacteria</taxon>
        <taxon>Bacillati</taxon>
        <taxon>Actinomycetota</taxon>
        <taxon>Actinomycetes</taxon>
        <taxon>Streptosporangiales</taxon>
        <taxon>Streptosporangiaceae</taxon>
        <taxon>Nonomuraea</taxon>
    </lineage>
</organism>
<evidence type="ECO:0000313" key="10">
    <source>
        <dbReference type="Proteomes" id="UP001499843"/>
    </source>
</evidence>
<keyword evidence="5" id="KW-0046">Antibiotic resistance</keyword>
<dbReference type="InterPro" id="IPR000412">
    <property type="entry name" value="ABC_2_transport"/>
</dbReference>
<feature type="compositionally biased region" description="Basic and acidic residues" evidence="6">
    <location>
        <begin position="1"/>
        <end position="24"/>
    </location>
</feature>
<evidence type="ECO:0000259" key="8">
    <source>
        <dbReference type="Pfam" id="PF01061"/>
    </source>
</evidence>
<feature type="transmembrane region" description="Helical" evidence="7">
    <location>
        <begin position="190"/>
        <end position="216"/>
    </location>
</feature>
<dbReference type="InterPro" id="IPR051784">
    <property type="entry name" value="Nod_factor_ABC_transporter"/>
</dbReference>
<dbReference type="PANTHER" id="PTHR43229">
    <property type="entry name" value="NODULATION PROTEIN J"/>
    <property type="match status" value="1"/>
</dbReference>
<proteinExistence type="predicted"/>
<feature type="transmembrane region" description="Helical" evidence="7">
    <location>
        <begin position="119"/>
        <end position="147"/>
    </location>
</feature>
<evidence type="ECO:0000256" key="3">
    <source>
        <dbReference type="ARBA" id="ARBA00022989"/>
    </source>
</evidence>
<dbReference type="EMBL" id="BAAAQX010000001">
    <property type="protein sequence ID" value="GAA2204969.1"/>
    <property type="molecule type" value="Genomic_DNA"/>
</dbReference>
<feature type="transmembrane region" description="Helical" evidence="7">
    <location>
        <begin position="52"/>
        <end position="70"/>
    </location>
</feature>
<dbReference type="RefSeq" id="WP_344470671.1">
    <property type="nucleotide sequence ID" value="NZ_BAAAQX010000001.1"/>
</dbReference>
<name>A0ABP5P061_9ACTN</name>
<evidence type="ECO:0000256" key="4">
    <source>
        <dbReference type="ARBA" id="ARBA00023136"/>
    </source>
</evidence>
<evidence type="ECO:0000256" key="7">
    <source>
        <dbReference type="SAM" id="Phobius"/>
    </source>
</evidence>
<keyword evidence="3 7" id="KW-1133">Transmembrane helix</keyword>
<evidence type="ECO:0000313" key="9">
    <source>
        <dbReference type="EMBL" id="GAA2204969.1"/>
    </source>
</evidence>
<keyword evidence="2 7" id="KW-0812">Transmembrane</keyword>
<evidence type="ECO:0000256" key="6">
    <source>
        <dbReference type="SAM" id="MobiDB-lite"/>
    </source>
</evidence>
<evidence type="ECO:0000256" key="5">
    <source>
        <dbReference type="ARBA" id="ARBA00023251"/>
    </source>
</evidence>